<dbReference type="AlphaFoldDB" id="A0A4Q5MZL7"/>
<dbReference type="RefSeq" id="WP_130102507.1">
    <property type="nucleotide sequence ID" value="NZ_SDWW01000020.1"/>
</dbReference>
<dbReference type="OrthoDB" id="9813037at2"/>
<evidence type="ECO:0000256" key="1">
    <source>
        <dbReference type="ARBA" id="ARBA00004196"/>
    </source>
</evidence>
<organism evidence="6 7">
    <name type="scientific">Pengzhenrongella frigida</name>
    <dbReference type="NCBI Taxonomy" id="1259133"/>
    <lineage>
        <taxon>Bacteria</taxon>
        <taxon>Bacillati</taxon>
        <taxon>Actinomycetota</taxon>
        <taxon>Actinomycetes</taxon>
        <taxon>Micrococcales</taxon>
        <taxon>Pengzhenrongella</taxon>
    </lineage>
</organism>
<sequence length="330" mass="33223">MFRTATLRLATVLAASALVLAACSSGSGDDASTDAATTAASEAGGLIAVITPSHDNPFFKAEADAAVAKAEELGYTTTSASHDDDPNKQSELIDAAISAGAKAIVLDNAGADASIGPVQKAVDAGIKVFLIDREINQTGVATAQIVANNSQGAALVGEEFVKALGGAGDYVELTGKASDTNAGVRSSAYASVISQYPDMKLVAQETANWDQQEGFTKTETILQSNPGVKGIIAGNDTMALGAVAAVEAAGLTGQVIVAGFDGSPDAVAAIVANKLLATGLQPAVSIAELAVEQADEFLTTGKSSQPEKQSVDCVLINAANASSYTLFALK</sequence>
<keyword evidence="3 4" id="KW-0732">Signal</keyword>
<accession>A0A4Q5MZL7</accession>
<comment type="subcellular location">
    <subcellularLocation>
        <location evidence="1">Cell envelope</location>
    </subcellularLocation>
</comment>
<dbReference type="Pfam" id="PF13407">
    <property type="entry name" value="Peripla_BP_4"/>
    <property type="match status" value="1"/>
</dbReference>
<feature type="signal peptide" evidence="4">
    <location>
        <begin position="1"/>
        <end position="21"/>
    </location>
</feature>
<feature type="domain" description="Periplasmic binding protein" evidence="5">
    <location>
        <begin position="47"/>
        <end position="302"/>
    </location>
</feature>
<gene>
    <name evidence="6" type="ORF">EUA98_09845</name>
</gene>
<dbReference type="CDD" id="cd19967">
    <property type="entry name" value="PBP1_TmRBP-like"/>
    <property type="match status" value="1"/>
</dbReference>
<evidence type="ECO:0000256" key="4">
    <source>
        <dbReference type="SAM" id="SignalP"/>
    </source>
</evidence>
<dbReference type="Gene3D" id="3.40.50.2300">
    <property type="match status" value="2"/>
</dbReference>
<proteinExistence type="inferred from homology"/>
<dbReference type="Proteomes" id="UP000293764">
    <property type="component" value="Unassembled WGS sequence"/>
</dbReference>
<protein>
    <submittedName>
        <fullName evidence="6">D-ribose ABC transporter substrate-binding protein</fullName>
    </submittedName>
</protein>
<keyword evidence="7" id="KW-1185">Reference proteome</keyword>
<dbReference type="InterPro" id="IPR028082">
    <property type="entry name" value="Peripla_BP_I"/>
</dbReference>
<reference evidence="6 7" key="1">
    <citation type="submission" date="2019-01" db="EMBL/GenBank/DDBJ databases">
        <title>Novel species of Cellulomonas.</title>
        <authorList>
            <person name="Liu Q."/>
            <person name="Xin Y.-H."/>
        </authorList>
    </citation>
    <scope>NUCLEOTIDE SEQUENCE [LARGE SCALE GENOMIC DNA]</scope>
    <source>
        <strain evidence="6 7">HLT2-17</strain>
    </source>
</reference>
<dbReference type="PANTHER" id="PTHR46847:SF1">
    <property type="entry name" value="D-ALLOSE-BINDING PERIPLASMIC PROTEIN-RELATED"/>
    <property type="match status" value="1"/>
</dbReference>
<comment type="similarity">
    <text evidence="2">Belongs to the bacterial solute-binding protein 2 family.</text>
</comment>
<evidence type="ECO:0000259" key="5">
    <source>
        <dbReference type="Pfam" id="PF13407"/>
    </source>
</evidence>
<dbReference type="PROSITE" id="PS51257">
    <property type="entry name" value="PROKAR_LIPOPROTEIN"/>
    <property type="match status" value="1"/>
</dbReference>
<comment type="caution">
    <text evidence="6">The sequence shown here is derived from an EMBL/GenBank/DDBJ whole genome shotgun (WGS) entry which is preliminary data.</text>
</comment>
<dbReference type="PANTHER" id="PTHR46847">
    <property type="entry name" value="D-ALLOSE-BINDING PERIPLASMIC PROTEIN-RELATED"/>
    <property type="match status" value="1"/>
</dbReference>
<dbReference type="SUPFAM" id="SSF53822">
    <property type="entry name" value="Periplasmic binding protein-like I"/>
    <property type="match status" value="1"/>
</dbReference>
<evidence type="ECO:0000256" key="2">
    <source>
        <dbReference type="ARBA" id="ARBA00007639"/>
    </source>
</evidence>
<evidence type="ECO:0000313" key="6">
    <source>
        <dbReference type="EMBL" id="RYV51185.1"/>
    </source>
</evidence>
<name>A0A4Q5MZL7_9MICO</name>
<evidence type="ECO:0000256" key="3">
    <source>
        <dbReference type="ARBA" id="ARBA00022729"/>
    </source>
</evidence>
<dbReference type="InterPro" id="IPR025997">
    <property type="entry name" value="SBP_2_dom"/>
</dbReference>
<dbReference type="EMBL" id="SDWW01000020">
    <property type="protein sequence ID" value="RYV51185.1"/>
    <property type="molecule type" value="Genomic_DNA"/>
</dbReference>
<evidence type="ECO:0000313" key="7">
    <source>
        <dbReference type="Proteomes" id="UP000293764"/>
    </source>
</evidence>
<feature type="chain" id="PRO_5038809025" evidence="4">
    <location>
        <begin position="22"/>
        <end position="330"/>
    </location>
</feature>
<dbReference type="GO" id="GO:0030246">
    <property type="term" value="F:carbohydrate binding"/>
    <property type="evidence" value="ECO:0007669"/>
    <property type="project" value="UniProtKB-ARBA"/>
</dbReference>
<dbReference type="GO" id="GO:0030313">
    <property type="term" value="C:cell envelope"/>
    <property type="evidence" value="ECO:0007669"/>
    <property type="project" value="UniProtKB-SubCell"/>
</dbReference>